<accession>E3FVS6</accession>
<evidence type="ECO:0000313" key="3">
    <source>
        <dbReference type="Proteomes" id="UP000001351"/>
    </source>
</evidence>
<keyword evidence="3" id="KW-1185">Reference proteome</keyword>
<evidence type="ECO:0000313" key="2">
    <source>
        <dbReference type="EMBL" id="ADO73466.1"/>
    </source>
</evidence>
<dbReference type="HOGENOM" id="CLU_1814654_0_0_7"/>
<dbReference type="KEGG" id="sur:STAUR_5704"/>
<feature type="compositionally biased region" description="Polar residues" evidence="1">
    <location>
        <begin position="92"/>
        <end position="101"/>
    </location>
</feature>
<dbReference type="Proteomes" id="UP000001351">
    <property type="component" value="Chromosome"/>
</dbReference>
<dbReference type="AlphaFoldDB" id="E3FVS6"/>
<dbReference type="EMBL" id="CP002271">
    <property type="protein sequence ID" value="ADO73466.1"/>
    <property type="molecule type" value="Genomic_DNA"/>
</dbReference>
<dbReference type="eggNOG" id="COG5659">
    <property type="taxonomic scope" value="Bacteria"/>
</dbReference>
<dbReference type="STRING" id="378806.STAUR_5704"/>
<sequence length="142" mass="15449">MGLHDAVAASSQNTVCLLDDKGRAREEARNASDLAFSIQEAGGFRRCTWRTGTRKNPSARFALRRVNAGGCPRASRNPSGCPSHGAMESRSLPMTSSTPKLNDSCPPMRMEPPTHIRSHSPLLERIDPGPANCQFRHLSRPG</sequence>
<name>E3FVS6_STIAD</name>
<proteinExistence type="predicted"/>
<reference evidence="2 3" key="1">
    <citation type="journal article" date="2011" name="Mol. Biol. Evol.">
        <title>Comparative genomic analysis of fruiting body formation in Myxococcales.</title>
        <authorList>
            <person name="Huntley S."/>
            <person name="Hamann N."/>
            <person name="Wegener-Feldbrugge S."/>
            <person name="Treuner-Lange A."/>
            <person name="Kube M."/>
            <person name="Reinhardt R."/>
            <person name="Klages S."/>
            <person name="Muller R."/>
            <person name="Ronning C.M."/>
            <person name="Nierman W.C."/>
            <person name="Sogaard-Andersen L."/>
        </authorList>
    </citation>
    <scope>NUCLEOTIDE SEQUENCE [LARGE SCALE GENOMIC DNA]</scope>
    <source>
        <strain evidence="2 3">DW4/3-1</strain>
    </source>
</reference>
<evidence type="ECO:0000256" key="1">
    <source>
        <dbReference type="SAM" id="MobiDB-lite"/>
    </source>
</evidence>
<organism evidence="2 3">
    <name type="scientific">Stigmatella aurantiaca (strain DW4/3-1)</name>
    <dbReference type="NCBI Taxonomy" id="378806"/>
    <lineage>
        <taxon>Bacteria</taxon>
        <taxon>Pseudomonadati</taxon>
        <taxon>Myxococcota</taxon>
        <taxon>Myxococcia</taxon>
        <taxon>Myxococcales</taxon>
        <taxon>Cystobacterineae</taxon>
        <taxon>Archangiaceae</taxon>
        <taxon>Stigmatella</taxon>
    </lineage>
</organism>
<feature type="region of interest" description="Disordered" evidence="1">
    <location>
        <begin position="69"/>
        <end position="110"/>
    </location>
</feature>
<protein>
    <submittedName>
        <fullName evidence="2">Transposase</fullName>
    </submittedName>
</protein>
<gene>
    <name evidence="2" type="ordered locus">STAUR_5704</name>
</gene>